<protein>
    <recommendedName>
        <fullName evidence="7">Methyltransferase type 11 domain-containing protein</fullName>
    </recommendedName>
</protein>
<evidence type="ECO:0000256" key="1">
    <source>
        <dbReference type="ARBA" id="ARBA00008361"/>
    </source>
</evidence>
<name>A0A6U3BNF0_9STRA</name>
<evidence type="ECO:0000313" key="5">
    <source>
        <dbReference type="EMBL" id="CAD9974787.1"/>
    </source>
</evidence>
<gene>
    <name evidence="5" type="ORF">APAL1065_LOCUS16008</name>
    <name evidence="6" type="ORF">APAL1065_LOCUS16009</name>
</gene>
<feature type="region of interest" description="Disordered" evidence="4">
    <location>
        <begin position="269"/>
        <end position="303"/>
    </location>
</feature>
<dbReference type="Gene3D" id="3.40.50.150">
    <property type="entry name" value="Vaccinia Virus protein VP39"/>
    <property type="match status" value="1"/>
</dbReference>
<dbReference type="GO" id="GO:0032259">
    <property type="term" value="P:methylation"/>
    <property type="evidence" value="ECO:0007669"/>
    <property type="project" value="UniProtKB-KW"/>
</dbReference>
<dbReference type="InterPro" id="IPR051419">
    <property type="entry name" value="Lys/N-term_MeTrsfase_sf"/>
</dbReference>
<feature type="region of interest" description="Disordered" evidence="4">
    <location>
        <begin position="1"/>
        <end position="24"/>
    </location>
</feature>
<accession>A0A6U3BNF0</accession>
<proteinExistence type="inferred from homology"/>
<feature type="compositionally biased region" description="Polar residues" evidence="4">
    <location>
        <begin position="283"/>
        <end position="303"/>
    </location>
</feature>
<keyword evidence="2" id="KW-0489">Methyltransferase</keyword>
<dbReference type="PANTHER" id="PTHR12176:SF84">
    <property type="entry name" value="METHYLTRANSFERASE DOMAIN-CONTAINING PROTEIN"/>
    <property type="match status" value="1"/>
</dbReference>
<sequence length="445" mass="50362">MASHSSTVEHLLDHEVAPSRQKEDSNDLVRPFEWLTSPESLLPIVRSALVANSADSTCFLPSQSTVGGGCRVLHVGSGSSVLGEYLLEHEDELFDTATTQQPQNCQYSFISQLVNVDKDQETLDTMKVRWEKLRRQHQSQCSTCQISEANETDGETDTATASTRSCLIDARFNRLEFCGTDLSQQGIPYPNASFDLVLDKSTLDCTLCSDSATAWLLHEVYRLLRPQDGTYVLISFHHLELLYPLLQNCPGMNWTVSHSVMDRHIEDLDRSKNNNTSNKNPTALTQQQTVSFETAQSPTTSAEYSNRRTVHVLVARRVPEQKVDTNDLNLEAIIQHVHDTNDDWYKAQHPMLTAERCQGIQHEFQTNGTGNPPQLSLPQCYQALFTDEERDHLSYEYFLEDWHAFVEQRKTLVPPEESIEETTKGTISTDSMTLDIALSFLEEMQ</sequence>
<dbReference type="EMBL" id="HBHT01023847">
    <property type="protein sequence ID" value="CAD9974789.1"/>
    <property type="molecule type" value="Transcribed_RNA"/>
</dbReference>
<dbReference type="GO" id="GO:0008168">
    <property type="term" value="F:methyltransferase activity"/>
    <property type="evidence" value="ECO:0007669"/>
    <property type="project" value="UniProtKB-KW"/>
</dbReference>
<dbReference type="SUPFAM" id="SSF53335">
    <property type="entry name" value="S-adenosyl-L-methionine-dependent methyltransferases"/>
    <property type="match status" value="1"/>
</dbReference>
<reference evidence="6" key="1">
    <citation type="submission" date="2021-01" db="EMBL/GenBank/DDBJ databases">
        <authorList>
            <person name="Corre E."/>
            <person name="Pelletier E."/>
            <person name="Niang G."/>
            <person name="Scheremetjew M."/>
            <person name="Finn R."/>
            <person name="Kale V."/>
            <person name="Holt S."/>
            <person name="Cochrane G."/>
            <person name="Meng A."/>
            <person name="Brown T."/>
            <person name="Cohen L."/>
        </authorList>
    </citation>
    <scope>NUCLEOTIDE SEQUENCE</scope>
    <source>
        <strain evidence="6">CCMP125</strain>
    </source>
</reference>
<evidence type="ECO:0000313" key="6">
    <source>
        <dbReference type="EMBL" id="CAD9974789.1"/>
    </source>
</evidence>
<dbReference type="AlphaFoldDB" id="A0A6U3BNF0"/>
<evidence type="ECO:0008006" key="7">
    <source>
        <dbReference type="Google" id="ProtNLM"/>
    </source>
</evidence>
<comment type="similarity">
    <text evidence="1">Belongs to the methyltransferase superfamily.</text>
</comment>
<dbReference type="InterPro" id="IPR029063">
    <property type="entry name" value="SAM-dependent_MTases_sf"/>
</dbReference>
<organism evidence="6">
    <name type="scientific">Entomoneis paludosa</name>
    <dbReference type="NCBI Taxonomy" id="265537"/>
    <lineage>
        <taxon>Eukaryota</taxon>
        <taxon>Sar</taxon>
        <taxon>Stramenopiles</taxon>
        <taxon>Ochrophyta</taxon>
        <taxon>Bacillariophyta</taxon>
        <taxon>Bacillariophyceae</taxon>
        <taxon>Bacillariophycidae</taxon>
        <taxon>Entomoneidaceae</taxon>
        <taxon>Entomoneis</taxon>
    </lineage>
</organism>
<dbReference type="EMBL" id="HBHT01023846">
    <property type="protein sequence ID" value="CAD9974787.1"/>
    <property type="molecule type" value="Transcribed_RNA"/>
</dbReference>
<keyword evidence="3" id="KW-0808">Transferase</keyword>
<feature type="compositionally biased region" description="Low complexity" evidence="4">
    <location>
        <begin position="273"/>
        <end position="282"/>
    </location>
</feature>
<evidence type="ECO:0000256" key="2">
    <source>
        <dbReference type="ARBA" id="ARBA00022603"/>
    </source>
</evidence>
<evidence type="ECO:0000256" key="4">
    <source>
        <dbReference type="SAM" id="MobiDB-lite"/>
    </source>
</evidence>
<feature type="compositionally biased region" description="Basic and acidic residues" evidence="4">
    <location>
        <begin position="10"/>
        <end position="24"/>
    </location>
</feature>
<evidence type="ECO:0000256" key="3">
    <source>
        <dbReference type="ARBA" id="ARBA00022679"/>
    </source>
</evidence>
<dbReference type="PANTHER" id="PTHR12176">
    <property type="entry name" value="SAM-DEPENDENT METHYLTRANSFERASE SUPERFAMILY PROTEIN"/>
    <property type="match status" value="1"/>
</dbReference>